<feature type="domain" description="Helitron helicase-like" evidence="1">
    <location>
        <begin position="101"/>
        <end position="200"/>
    </location>
</feature>
<protein>
    <submittedName>
        <fullName evidence="2">(rape) hypothetical protein</fullName>
    </submittedName>
</protein>
<organism evidence="2">
    <name type="scientific">Brassica napus</name>
    <name type="common">Rape</name>
    <dbReference type="NCBI Taxonomy" id="3708"/>
    <lineage>
        <taxon>Eukaryota</taxon>
        <taxon>Viridiplantae</taxon>
        <taxon>Streptophyta</taxon>
        <taxon>Embryophyta</taxon>
        <taxon>Tracheophyta</taxon>
        <taxon>Spermatophyta</taxon>
        <taxon>Magnoliopsida</taxon>
        <taxon>eudicotyledons</taxon>
        <taxon>Gunneridae</taxon>
        <taxon>Pentapetalae</taxon>
        <taxon>rosids</taxon>
        <taxon>malvids</taxon>
        <taxon>Brassicales</taxon>
        <taxon>Brassicaceae</taxon>
        <taxon>Brassiceae</taxon>
        <taxon>Brassica</taxon>
    </lineage>
</organism>
<evidence type="ECO:0000313" key="2">
    <source>
        <dbReference type="EMBL" id="CAF1846155.1"/>
    </source>
</evidence>
<proteinExistence type="predicted"/>
<name>A0A816JNJ0_BRANA</name>
<dbReference type="EMBL" id="HG994368">
    <property type="protein sequence ID" value="CAF1846155.1"/>
    <property type="molecule type" value="Genomic_DNA"/>
</dbReference>
<dbReference type="PANTHER" id="PTHR45786">
    <property type="entry name" value="DNA BINDING PROTEIN-LIKE"/>
    <property type="match status" value="1"/>
</dbReference>
<reference evidence="2" key="1">
    <citation type="submission" date="2021-01" db="EMBL/GenBank/DDBJ databases">
        <authorList>
            <consortium name="Genoscope - CEA"/>
            <person name="William W."/>
        </authorList>
    </citation>
    <scope>NUCLEOTIDE SEQUENCE</scope>
</reference>
<dbReference type="InterPro" id="IPR025476">
    <property type="entry name" value="Helitron_helicase-like"/>
</dbReference>
<dbReference type="PANTHER" id="PTHR45786:SF74">
    <property type="entry name" value="ATP-DEPENDENT DNA HELICASE"/>
    <property type="match status" value="1"/>
</dbReference>
<evidence type="ECO:0000259" key="1">
    <source>
        <dbReference type="Pfam" id="PF14214"/>
    </source>
</evidence>
<dbReference type="Pfam" id="PF14214">
    <property type="entry name" value="Helitron_like_N"/>
    <property type="match status" value="1"/>
</dbReference>
<dbReference type="AlphaFoldDB" id="A0A816JNJ0"/>
<gene>
    <name evidence="2" type="ORF">DARMORV10_C04P32720.1</name>
</gene>
<accession>A0A816JNJ0</accession>
<sequence>MLDSSNHLCQIFRKARDQYETAGAKEFTIRPVANQGKGRQYDMPNTNEVAGLIVGDLSTTTGYKDYPLLFPYGEYGFHTEIPYVVAEGRQRKKSFISIREYYAYQIQTRLKEGKTIIKSGRLLHQYVVDAYTAIEAERLRWNKNNQEQLRADLYNNVCDAVCKGDTDARVHGKRVILPSSFTGSPRYMIEKYAHLVGWCIKNSNNK</sequence>
<dbReference type="Proteomes" id="UP001295469">
    <property type="component" value="Chromosome C04"/>
</dbReference>